<sequence length="79" mass="8676">MTSSGACRPVIWPLGFLVVNMKSAICIGKQSSPLKEMSSDGISKYRATANWAQPFLPNCSYRSHVIDQSLPDADRDCNL</sequence>
<reference evidence="1" key="1">
    <citation type="submission" date="2014-09" db="EMBL/GenBank/DDBJ databases">
        <authorList>
            <person name="Magalhaes I.L.F."/>
            <person name="Oliveira U."/>
            <person name="Santos F.R."/>
            <person name="Vidigal T.H.D.A."/>
            <person name="Brescovit A.D."/>
            <person name="Santos A.J."/>
        </authorList>
    </citation>
    <scope>NUCLEOTIDE SEQUENCE</scope>
    <source>
        <tissue evidence="1">Shoot tissue taken approximately 20 cm above the soil surface</tissue>
    </source>
</reference>
<dbReference type="AlphaFoldDB" id="A0A0A8YR68"/>
<dbReference type="EMBL" id="GBRH01269757">
    <property type="protein sequence ID" value="JAD28138.1"/>
    <property type="molecule type" value="Transcribed_RNA"/>
</dbReference>
<reference evidence="1" key="2">
    <citation type="journal article" date="2015" name="Data Brief">
        <title>Shoot transcriptome of the giant reed, Arundo donax.</title>
        <authorList>
            <person name="Barrero R.A."/>
            <person name="Guerrero F.D."/>
            <person name="Moolhuijzen P."/>
            <person name="Goolsby J.A."/>
            <person name="Tidwell J."/>
            <person name="Bellgard S.E."/>
            <person name="Bellgard M.I."/>
        </authorList>
    </citation>
    <scope>NUCLEOTIDE SEQUENCE</scope>
    <source>
        <tissue evidence="1">Shoot tissue taken approximately 20 cm above the soil surface</tissue>
    </source>
</reference>
<protein>
    <submittedName>
        <fullName evidence="1">Uncharacterized protein</fullName>
    </submittedName>
</protein>
<evidence type="ECO:0000313" key="1">
    <source>
        <dbReference type="EMBL" id="JAD28138.1"/>
    </source>
</evidence>
<accession>A0A0A8YR68</accession>
<proteinExistence type="predicted"/>
<organism evidence="1">
    <name type="scientific">Arundo donax</name>
    <name type="common">Giant reed</name>
    <name type="synonym">Donax arundinaceus</name>
    <dbReference type="NCBI Taxonomy" id="35708"/>
    <lineage>
        <taxon>Eukaryota</taxon>
        <taxon>Viridiplantae</taxon>
        <taxon>Streptophyta</taxon>
        <taxon>Embryophyta</taxon>
        <taxon>Tracheophyta</taxon>
        <taxon>Spermatophyta</taxon>
        <taxon>Magnoliopsida</taxon>
        <taxon>Liliopsida</taxon>
        <taxon>Poales</taxon>
        <taxon>Poaceae</taxon>
        <taxon>PACMAD clade</taxon>
        <taxon>Arundinoideae</taxon>
        <taxon>Arundineae</taxon>
        <taxon>Arundo</taxon>
    </lineage>
</organism>
<name>A0A0A8YR68_ARUDO</name>